<dbReference type="GO" id="GO:1901135">
    <property type="term" value="P:carbohydrate derivative metabolic process"/>
    <property type="evidence" value="ECO:0007669"/>
    <property type="project" value="InterPro"/>
</dbReference>
<dbReference type="GO" id="GO:0003700">
    <property type="term" value="F:DNA-binding transcription factor activity"/>
    <property type="evidence" value="ECO:0007669"/>
    <property type="project" value="InterPro"/>
</dbReference>
<evidence type="ECO:0000259" key="5">
    <source>
        <dbReference type="PROSITE" id="PS51464"/>
    </source>
</evidence>
<protein>
    <submittedName>
        <fullName evidence="6">Putative Transcriptional regulator</fullName>
    </submittedName>
</protein>
<keyword evidence="3" id="KW-0804">Transcription</keyword>
<dbReference type="OrthoDB" id="8582409at2"/>
<feature type="domain" description="SIS" evidence="5">
    <location>
        <begin position="135"/>
        <end position="262"/>
    </location>
</feature>
<dbReference type="InterPro" id="IPR000281">
    <property type="entry name" value="HTH_RpiR"/>
</dbReference>
<dbReference type="InterPro" id="IPR036388">
    <property type="entry name" value="WH-like_DNA-bd_sf"/>
</dbReference>
<keyword evidence="7" id="KW-1185">Reference proteome</keyword>
<evidence type="ECO:0000313" key="7">
    <source>
        <dbReference type="Proteomes" id="UP000016895"/>
    </source>
</evidence>
<dbReference type="STRING" id="28173.VIBNI_B1539"/>
<dbReference type="EMBL" id="FO203527">
    <property type="protein sequence ID" value="CCO61286.1"/>
    <property type="molecule type" value="Genomic_DNA"/>
</dbReference>
<dbReference type="GO" id="GO:0003677">
    <property type="term" value="F:DNA binding"/>
    <property type="evidence" value="ECO:0007669"/>
    <property type="project" value="UniProtKB-KW"/>
</dbReference>
<dbReference type="SUPFAM" id="SSF53697">
    <property type="entry name" value="SIS domain"/>
    <property type="match status" value="1"/>
</dbReference>
<dbReference type="PATRIC" id="fig|1260221.3.peg.5134"/>
<dbReference type="Gene3D" id="1.10.10.10">
    <property type="entry name" value="Winged helix-like DNA-binding domain superfamily/Winged helix DNA-binding domain"/>
    <property type="match status" value="1"/>
</dbReference>
<dbReference type="PROSITE" id="PS51071">
    <property type="entry name" value="HTH_RPIR"/>
    <property type="match status" value="1"/>
</dbReference>
<dbReference type="InterPro" id="IPR046348">
    <property type="entry name" value="SIS_dom_sf"/>
</dbReference>
<dbReference type="CDD" id="cd05013">
    <property type="entry name" value="SIS_RpiR"/>
    <property type="match status" value="1"/>
</dbReference>
<dbReference type="PANTHER" id="PTHR30514:SF10">
    <property type="entry name" value="MURR_RPIR FAMILY TRANSCRIPTIONAL REGULATOR"/>
    <property type="match status" value="1"/>
</dbReference>
<keyword evidence="2" id="KW-0238">DNA-binding</keyword>
<evidence type="ECO:0000256" key="3">
    <source>
        <dbReference type="ARBA" id="ARBA00023163"/>
    </source>
</evidence>
<evidence type="ECO:0000313" key="6">
    <source>
        <dbReference type="EMBL" id="CCO61286.1"/>
    </source>
</evidence>
<accession>U4KDX9</accession>
<evidence type="ECO:0000256" key="2">
    <source>
        <dbReference type="ARBA" id="ARBA00023125"/>
    </source>
</evidence>
<evidence type="ECO:0000259" key="4">
    <source>
        <dbReference type="PROSITE" id="PS51071"/>
    </source>
</evidence>
<dbReference type="InterPro" id="IPR035472">
    <property type="entry name" value="RpiR-like_SIS"/>
</dbReference>
<dbReference type="RefSeq" id="WP_022561735.1">
    <property type="nucleotide sequence ID" value="NC_022543.1"/>
</dbReference>
<name>U4KDX9_9VIBR</name>
<dbReference type="InterPro" id="IPR047640">
    <property type="entry name" value="RpiR-like"/>
</dbReference>
<feature type="domain" description="HTH rpiR-type" evidence="4">
    <location>
        <begin position="7"/>
        <end position="84"/>
    </location>
</feature>
<dbReference type="KEGG" id="vni:VIBNI_B1539"/>
<proteinExistence type="predicted"/>
<dbReference type="Pfam" id="PF01418">
    <property type="entry name" value="HTH_6"/>
    <property type="match status" value="1"/>
</dbReference>
<organism evidence="6 7">
    <name type="scientific">Vibrio nigripulchritudo</name>
    <dbReference type="NCBI Taxonomy" id="28173"/>
    <lineage>
        <taxon>Bacteria</taxon>
        <taxon>Pseudomonadati</taxon>
        <taxon>Pseudomonadota</taxon>
        <taxon>Gammaproteobacteria</taxon>
        <taxon>Vibrionales</taxon>
        <taxon>Vibrionaceae</taxon>
        <taxon>Vibrio</taxon>
    </lineage>
</organism>
<dbReference type="Gene3D" id="3.40.50.10490">
    <property type="entry name" value="Glucose-6-phosphate isomerase like protein, domain 1"/>
    <property type="match status" value="1"/>
</dbReference>
<reference evidence="6 7" key="1">
    <citation type="journal article" date="2013" name="ISME J.">
        <title>Comparative genomics of pathogenic lineages of Vibrio nigripulchritudo identifies virulence-associated traits.</title>
        <authorList>
            <person name="Goudenege D."/>
            <person name="Labreuche Y."/>
            <person name="Krin E."/>
            <person name="Ansquer D."/>
            <person name="Mangenot S."/>
            <person name="Calteau A."/>
            <person name="Medigue C."/>
            <person name="Mazel D."/>
            <person name="Polz M.F."/>
            <person name="Le Roux F."/>
        </authorList>
    </citation>
    <scope>NUCLEOTIDE SEQUENCE [LARGE SCALE GENOMIC DNA]</scope>
    <source>
        <strain evidence="7">SnF1</strain>
    </source>
</reference>
<dbReference type="InterPro" id="IPR009057">
    <property type="entry name" value="Homeodomain-like_sf"/>
</dbReference>
<keyword evidence="1" id="KW-0805">Transcription regulation</keyword>
<dbReference type="SUPFAM" id="SSF46689">
    <property type="entry name" value="Homeodomain-like"/>
    <property type="match status" value="1"/>
</dbReference>
<dbReference type="Proteomes" id="UP000016895">
    <property type="component" value="Chromosome 2"/>
</dbReference>
<dbReference type="InterPro" id="IPR001347">
    <property type="entry name" value="SIS_dom"/>
</dbReference>
<gene>
    <name evidence="6" type="ORF">VIBNI_B1539</name>
</gene>
<evidence type="ECO:0000256" key="1">
    <source>
        <dbReference type="ARBA" id="ARBA00023015"/>
    </source>
</evidence>
<dbReference type="PROSITE" id="PS51464">
    <property type="entry name" value="SIS"/>
    <property type="match status" value="1"/>
</dbReference>
<sequence length="301" mass="33390">MTDSNLSNENLIHRMTQSKVSPTERRLVEYLLSLSEYKLATLSTDEICQNANASRATIGRLAKRFGYTGQRELRMEILKSSRAMKAQVESSPESSPDLSASDTAIEVAHKVFGNCSVRALRFSDMLEQSDVLENTLNEILAASRIITFGVGQSAIAAFDLYQRLLRIGLSIHCDLDCHTQLVKASLMEESDLAIIISYSGVTREMVEVAHTVKERNSKLLVVTAKSGSQLDEMADLTVMTPPGTGLYGMDAAMNRMMQIMFNEVIYQCLVVDSPSRVVIADQVNRALDRGKLLKETKRTKT</sequence>
<dbReference type="GO" id="GO:0097367">
    <property type="term" value="F:carbohydrate derivative binding"/>
    <property type="evidence" value="ECO:0007669"/>
    <property type="project" value="InterPro"/>
</dbReference>
<dbReference type="Pfam" id="PF01380">
    <property type="entry name" value="SIS"/>
    <property type="match status" value="1"/>
</dbReference>
<dbReference type="PANTHER" id="PTHR30514">
    <property type="entry name" value="GLUCOKINASE"/>
    <property type="match status" value="1"/>
</dbReference>
<dbReference type="AlphaFoldDB" id="U4KDX9"/>